<proteinExistence type="predicted"/>
<organism evidence="2 3">
    <name type="scientific">Aequorivita xiaoshiensis</name>
    <dbReference type="NCBI Taxonomy" id="2874476"/>
    <lineage>
        <taxon>Bacteria</taxon>
        <taxon>Pseudomonadati</taxon>
        <taxon>Bacteroidota</taxon>
        <taxon>Flavobacteriia</taxon>
        <taxon>Flavobacteriales</taxon>
        <taxon>Flavobacteriaceae</taxon>
        <taxon>Aequorivita</taxon>
    </lineage>
</organism>
<evidence type="ECO:0000256" key="1">
    <source>
        <dbReference type="SAM" id="SignalP"/>
    </source>
</evidence>
<feature type="signal peptide" evidence="1">
    <location>
        <begin position="1"/>
        <end position="18"/>
    </location>
</feature>
<feature type="chain" id="PRO_5040821468" description="Lipoprotein" evidence="1">
    <location>
        <begin position="19"/>
        <end position="169"/>
    </location>
</feature>
<sequence length="169" mass="18939">MKKTILSLAIILAFLVSCNETKTKDVTTSIEEMHEHDTSNSNATHEEVAAEMHAINNAWVDEIKLDNGDKWEANIETTEGVNKMLDMLKSTETKTTEGYHALASNLNEVKNFVVKECTMEGPSHDNLHVFLHPLIEKIEALGKVSTVAEGAQIKKSIKENLDGYFNYFE</sequence>
<comment type="caution">
    <text evidence="2">The sequence shown here is derived from an EMBL/GenBank/DDBJ whole genome shotgun (WGS) entry which is preliminary data.</text>
</comment>
<evidence type="ECO:0000313" key="3">
    <source>
        <dbReference type="Proteomes" id="UP001139462"/>
    </source>
</evidence>
<dbReference type="EMBL" id="JAIRBB010000013">
    <property type="protein sequence ID" value="MCG2431881.1"/>
    <property type="molecule type" value="Genomic_DNA"/>
</dbReference>
<evidence type="ECO:0000313" key="2">
    <source>
        <dbReference type="EMBL" id="MCG2431881.1"/>
    </source>
</evidence>
<gene>
    <name evidence="2" type="ORF">K8344_12175</name>
</gene>
<name>A0A9X1UDS4_9FLAO</name>
<reference evidence="2" key="1">
    <citation type="submission" date="2021-09" db="EMBL/GenBank/DDBJ databases">
        <title>Genome of Aequorivita sp. strain F64183.</title>
        <authorList>
            <person name="Wang Y."/>
        </authorList>
    </citation>
    <scope>NUCLEOTIDE SEQUENCE</scope>
    <source>
        <strain evidence="2">F64183</strain>
    </source>
</reference>
<dbReference type="Proteomes" id="UP001139462">
    <property type="component" value="Unassembled WGS sequence"/>
</dbReference>
<evidence type="ECO:0008006" key="4">
    <source>
        <dbReference type="Google" id="ProtNLM"/>
    </source>
</evidence>
<keyword evidence="3" id="KW-1185">Reference proteome</keyword>
<dbReference type="PROSITE" id="PS51257">
    <property type="entry name" value="PROKAR_LIPOPROTEIN"/>
    <property type="match status" value="1"/>
</dbReference>
<accession>A0A9X1UDS4</accession>
<dbReference type="AlphaFoldDB" id="A0A9X1UDS4"/>
<dbReference type="RefSeq" id="WP_237608960.1">
    <property type="nucleotide sequence ID" value="NZ_JAIRBB010000013.1"/>
</dbReference>
<keyword evidence="1" id="KW-0732">Signal</keyword>
<protein>
    <recommendedName>
        <fullName evidence="4">Lipoprotein</fullName>
    </recommendedName>
</protein>